<feature type="binding site" evidence="19">
    <location>
        <position position="835"/>
    </location>
    <ligand>
        <name>Mn(2+)</name>
        <dbReference type="ChEBI" id="CHEBI:29035"/>
        <label>3</label>
    </ligand>
</feature>
<feature type="binding site" evidence="19">
    <location>
        <position position="849"/>
    </location>
    <ligand>
        <name>Mg(2+)</name>
        <dbReference type="ChEBI" id="CHEBI:18420"/>
        <label>4</label>
    </ligand>
</feature>
<comment type="function">
    <text evidence="17 19">Large subunit of the glutamine-dependent carbamoyl phosphate synthetase (CPSase). CPSase catalyzes the formation of carbamoyl phosphate from the ammonia moiety of glutamine, carbonate, and phosphate donated by ATP, constituting the first step of 2 biosynthetic pathways, one leading to arginine and/or urea and the other to pyrimidine nucleotides. The large subunit (synthetase) binds the substrates ammonia (free or transferred from glutamine from the small subunit), hydrogencarbonate and ATP and carries out an ATP-coupled ligase reaction, activating hydrogencarbonate by forming carboxy phosphate which reacts with ammonia to form carbamoyl phosphate.</text>
</comment>
<dbReference type="InterPro" id="IPR005480">
    <property type="entry name" value="CPSase_lsu_oligo"/>
</dbReference>
<dbReference type="GO" id="GO:0046872">
    <property type="term" value="F:metal ion binding"/>
    <property type="evidence" value="ECO:0007669"/>
    <property type="project" value="UniProtKB-KW"/>
</dbReference>
<dbReference type="InterPro" id="IPR006275">
    <property type="entry name" value="CPSase_lsu"/>
</dbReference>
<feature type="domain" description="ATP-grasp" evidence="20">
    <location>
        <begin position="133"/>
        <end position="328"/>
    </location>
</feature>
<feature type="binding site" evidence="19">
    <location>
        <position position="792"/>
    </location>
    <ligand>
        <name>ATP</name>
        <dbReference type="ChEBI" id="CHEBI:30616"/>
        <label>2</label>
    </ligand>
</feature>
<gene>
    <name evidence="19" type="primary">carB</name>
    <name evidence="22" type="ordered locus">Ppro_2524</name>
</gene>
<dbReference type="Pfam" id="PF25596">
    <property type="entry name" value="CPSase_L_D1"/>
    <property type="match status" value="2"/>
</dbReference>
<evidence type="ECO:0000256" key="19">
    <source>
        <dbReference type="HAMAP-Rule" id="MF_01210"/>
    </source>
</evidence>
<dbReference type="Gene3D" id="3.40.50.20">
    <property type="match status" value="2"/>
</dbReference>
<evidence type="ECO:0000256" key="18">
    <source>
        <dbReference type="ARBA" id="ARBA00062056"/>
    </source>
</evidence>
<dbReference type="PANTHER" id="PTHR11405">
    <property type="entry name" value="CARBAMOYLTRANSFERASE FAMILY MEMBER"/>
    <property type="match status" value="1"/>
</dbReference>
<feature type="binding site" evidence="19">
    <location>
        <position position="243"/>
    </location>
    <ligand>
        <name>ATP</name>
        <dbReference type="ChEBI" id="CHEBI:30616"/>
        <label>1</label>
    </ligand>
</feature>
<feature type="binding site" evidence="19">
    <location>
        <position position="215"/>
    </location>
    <ligand>
        <name>ATP</name>
        <dbReference type="ChEBI" id="CHEBI:30616"/>
        <label>1</label>
    </ligand>
</feature>
<comment type="caution">
    <text evidence="19">Lacks conserved residue(s) required for the propagation of feature annotation.</text>
</comment>
<feature type="domain" description="ATP-grasp" evidence="20">
    <location>
        <begin position="685"/>
        <end position="876"/>
    </location>
</feature>
<feature type="binding site" evidence="19">
    <location>
        <position position="793"/>
    </location>
    <ligand>
        <name>ATP</name>
        <dbReference type="ChEBI" id="CHEBI:30616"/>
        <label>2</label>
    </ligand>
</feature>
<feature type="region of interest" description="Carboxyphosphate synthetic domain" evidence="19">
    <location>
        <begin position="1"/>
        <end position="402"/>
    </location>
</feature>
<feature type="binding site" evidence="19">
    <location>
        <position position="767"/>
    </location>
    <ligand>
        <name>ATP</name>
        <dbReference type="ChEBI" id="CHEBI:30616"/>
        <label>2</label>
    </ligand>
</feature>
<feature type="domain" description="MGS-like" evidence="21">
    <location>
        <begin position="943"/>
        <end position="1078"/>
    </location>
</feature>
<evidence type="ECO:0000256" key="3">
    <source>
        <dbReference type="ARBA" id="ARBA00005077"/>
    </source>
</evidence>
<dbReference type="SUPFAM" id="SSF56059">
    <property type="entry name" value="Glutathione synthetase ATP-binding domain-like"/>
    <property type="match status" value="2"/>
</dbReference>
<evidence type="ECO:0000256" key="7">
    <source>
        <dbReference type="ARBA" id="ARBA00022605"/>
    </source>
</evidence>
<evidence type="ECO:0000313" key="22">
    <source>
        <dbReference type="EMBL" id="ABL00129.1"/>
    </source>
</evidence>
<dbReference type="FunFam" id="1.10.1030.10:FF:000002">
    <property type="entry name" value="Carbamoyl-phosphate synthase large chain"/>
    <property type="match status" value="1"/>
</dbReference>
<evidence type="ECO:0000256" key="4">
    <source>
        <dbReference type="ARBA" id="ARBA00009799"/>
    </source>
</evidence>
<dbReference type="GO" id="GO:0004087">
    <property type="term" value="F:carbamoyl-phosphate synthase (ammonia) activity"/>
    <property type="evidence" value="ECO:0007669"/>
    <property type="project" value="UniProtKB-EC"/>
</dbReference>
<sequence>MPKRTDIKKILIIGAGPIVIGQACEFDYSGTQACKALKEEGYEVVLLNSNPATIMTDPDFADHTYIEPVTPEILARIIEKERPDAILPTLGGQTALNTAVAVAESGILERFGVELIGAKLPAIKKAEDRTLFKQAMENIGLAIPRSGLAHNRQEAMDVITCVGFPAIIRPSFTLGGSGGGIAYNMEEYEKMAVAGIDASPTDEILVEESVIGWKEYELEVMRDTADNVVIICSIENLDPMGVHTGDSITVAPAQTLTDKEYQILRDASLKIIREIGVDTGGSNIQFGINPNDGRLVVIEMNPRVSRSSALASKATGFPIAKIAAKLAVGYTLDEVTNDITRETPACFEPAIDYVVTKIPRFTFEKFPAANATLTTQMKSVGEVMAIGRTFKESLQKALRSLEIGVSGLDSRLFDLGAETRRALTAKEQQLLLEKLRIPNSERLWYLADALRSGMTVEDIFRHTAIDPWFLHNIRQIVEKEEELKRLDPAALSRDELFEAKQFGFADKTLAKLWNRSEDEVRSLRLSLGVKPVYKRVDTCAAEFVAHTPYLYSTYEEECEAEPTDRRKIMILGGGPNRIGQGIEFDYCCVHGVFALAEDGFETIMVNCNPETVSTDYDTSDRLYFEPLTLEDVLSIVAVEKPFGVIVQFGGQTPLKLAVALEKAGVPIIGTSPDAIDRAEDRERFQEMLFKLELLQPENGIARSFEEAEKAAERIGYPVVVRPSYVLGGRAMEIVYDVDNLRRYMTTAVQASPEHPILIDKFLDEAIEIDVDALCDGTEVVIGGIMEHIEEAGIHSGDSACSLPPYSISPEMVAEIRRQTSLMALELNVKGLMNVQYAIKDGRVYILEVNPRASRTAPFVSKATGRPLAKIAARIMAGKSLKELGVSGDIVPRHVSVKEAVFPFVKFPGVDTLLGPEMKSTGEVMGIGDSFADAFAKAQLGANVRLPLKGNAFISVRNADKKHVVTAAEKLYKAGFGILATDGTASYLAEKGIPVKRINKVLEGRPHVVDAIKNGEINLVINTTQGAQAVVDSFSIRREALMHNIAYYTTVAGAKAVVDSIIALKEHELGVKSLQDYLH</sequence>
<dbReference type="GO" id="GO:0006541">
    <property type="term" value="P:glutamine metabolic process"/>
    <property type="evidence" value="ECO:0007669"/>
    <property type="project" value="TreeGrafter"/>
</dbReference>
<evidence type="ECO:0000256" key="1">
    <source>
        <dbReference type="ARBA" id="ARBA00001936"/>
    </source>
</evidence>
<proteinExistence type="inferred from homology"/>
<feature type="binding site" evidence="19">
    <location>
        <position position="847"/>
    </location>
    <ligand>
        <name>Mg(2+)</name>
        <dbReference type="ChEBI" id="CHEBI:18420"/>
        <label>4</label>
    </ligand>
</feature>
<keyword evidence="13 19" id="KW-0665">Pyrimidine biosynthesis</keyword>
<dbReference type="SMART" id="SM00851">
    <property type="entry name" value="MGS"/>
    <property type="match status" value="1"/>
</dbReference>
<dbReference type="NCBIfam" id="NF009455">
    <property type="entry name" value="PRK12815.1"/>
    <property type="match status" value="1"/>
</dbReference>
<feature type="binding site" evidence="19">
    <location>
        <position position="795"/>
    </location>
    <ligand>
        <name>ATP</name>
        <dbReference type="ChEBI" id="CHEBI:30616"/>
        <label>2</label>
    </ligand>
</feature>
<keyword evidence="5 19" id="KW-0055">Arginine biosynthesis</keyword>
<keyword evidence="12" id="KW-0460">Magnesium</keyword>
<dbReference type="NCBIfam" id="TIGR01369">
    <property type="entry name" value="CPSaseII_lrg"/>
    <property type="match status" value="1"/>
</dbReference>
<dbReference type="FunFam" id="3.40.50.20:FF:000001">
    <property type="entry name" value="Carbamoyl-phosphate synthase large chain"/>
    <property type="match status" value="1"/>
</dbReference>
<dbReference type="InterPro" id="IPR058047">
    <property type="entry name" value="CPSase_preATP-grasp"/>
</dbReference>
<dbReference type="OrthoDB" id="9804197at2"/>
<feature type="binding site" evidence="19">
    <location>
        <position position="301"/>
    </location>
    <ligand>
        <name>Mg(2+)</name>
        <dbReference type="ChEBI" id="CHEBI:18420"/>
        <label>2</label>
    </ligand>
</feature>
<dbReference type="FunFam" id="3.30.470.20:FF:000007">
    <property type="entry name" value="Carbamoyl-phosphate synthase large chain"/>
    <property type="match status" value="1"/>
</dbReference>
<feature type="binding site" evidence="19">
    <location>
        <position position="847"/>
    </location>
    <ligand>
        <name>ATP</name>
        <dbReference type="ChEBI" id="CHEBI:30616"/>
        <label>2</label>
    </ligand>
</feature>
<dbReference type="InterPro" id="IPR005479">
    <property type="entry name" value="CPAse_ATP-bd"/>
</dbReference>
<feature type="binding site" evidence="19">
    <location>
        <position position="299"/>
    </location>
    <ligand>
        <name>Mg(2+)</name>
        <dbReference type="ChEBI" id="CHEBI:18420"/>
        <label>1</label>
    </ligand>
</feature>
<feature type="binding site" evidence="19">
    <location>
        <position position="835"/>
    </location>
    <ligand>
        <name>ATP</name>
        <dbReference type="ChEBI" id="CHEBI:30616"/>
        <label>2</label>
    </ligand>
</feature>
<dbReference type="AlphaFoldDB" id="A1AS08"/>
<dbReference type="GO" id="GO:0006526">
    <property type="term" value="P:L-arginine biosynthetic process"/>
    <property type="evidence" value="ECO:0007669"/>
    <property type="project" value="UniProtKB-UniRule"/>
</dbReference>
<dbReference type="GO" id="GO:0044205">
    <property type="term" value="P:'de novo' UMP biosynthetic process"/>
    <property type="evidence" value="ECO:0007669"/>
    <property type="project" value="UniProtKB-UniRule"/>
</dbReference>
<comment type="cofactor">
    <cofactor evidence="19">
        <name>Mg(2+)</name>
        <dbReference type="ChEBI" id="CHEBI:18420"/>
    </cofactor>
    <cofactor evidence="19">
        <name>Mn(2+)</name>
        <dbReference type="ChEBI" id="CHEBI:29035"/>
    </cofactor>
    <text evidence="19">Binds 4 Mg(2+) or Mn(2+) ions per subunit.</text>
</comment>
<comment type="pathway">
    <text evidence="3 19">Amino-acid biosynthesis; L-arginine biosynthesis; carbamoyl phosphate from bicarbonate: step 1/1.</text>
</comment>
<feature type="binding site" evidence="19">
    <location>
        <position position="835"/>
    </location>
    <ligand>
        <name>Mg(2+)</name>
        <dbReference type="ChEBI" id="CHEBI:18420"/>
        <label>3</label>
    </ligand>
</feature>
<dbReference type="InterPro" id="IPR036897">
    <property type="entry name" value="CarbamoylP_synth_lsu_oligo_sf"/>
</dbReference>
<dbReference type="HAMAP" id="MF_01210_A">
    <property type="entry name" value="CPSase_L_chain_A"/>
    <property type="match status" value="1"/>
</dbReference>
<dbReference type="SUPFAM" id="SSF48108">
    <property type="entry name" value="Carbamoyl phosphate synthetase, large subunit connection domain"/>
    <property type="match status" value="1"/>
</dbReference>
<feature type="binding site" evidence="19">
    <location>
        <position position="299"/>
    </location>
    <ligand>
        <name>Mn(2+)</name>
        <dbReference type="ChEBI" id="CHEBI:29035"/>
        <label>1</label>
    </ligand>
</feature>
<evidence type="ECO:0000313" key="23">
    <source>
        <dbReference type="Proteomes" id="UP000006732"/>
    </source>
</evidence>
<dbReference type="SUPFAM" id="SSF52440">
    <property type="entry name" value="PreATP-grasp domain"/>
    <property type="match status" value="2"/>
</dbReference>
<feature type="binding site" evidence="19">
    <location>
        <position position="299"/>
    </location>
    <ligand>
        <name>ATP</name>
        <dbReference type="ChEBI" id="CHEBI:30616"/>
        <label>1</label>
    </ligand>
</feature>
<feature type="binding site" evidence="19">
    <location>
        <position position="849"/>
    </location>
    <ligand>
        <name>Mn(2+)</name>
        <dbReference type="ChEBI" id="CHEBI:29035"/>
        <label>4</label>
    </ligand>
</feature>
<reference evidence="22 23" key="1">
    <citation type="submission" date="2006-10" db="EMBL/GenBank/DDBJ databases">
        <title>Complete sequence of chromosome of Pelobacter propionicus DSM 2379.</title>
        <authorList>
            <consortium name="US DOE Joint Genome Institute"/>
            <person name="Copeland A."/>
            <person name="Lucas S."/>
            <person name="Lapidus A."/>
            <person name="Barry K."/>
            <person name="Detter J.C."/>
            <person name="Glavina del Rio T."/>
            <person name="Hammon N."/>
            <person name="Israni S."/>
            <person name="Dalin E."/>
            <person name="Tice H."/>
            <person name="Pitluck S."/>
            <person name="Saunders E."/>
            <person name="Brettin T."/>
            <person name="Bruce D."/>
            <person name="Han C."/>
            <person name="Tapia R."/>
            <person name="Schmutz J."/>
            <person name="Larimer F."/>
            <person name="Land M."/>
            <person name="Hauser L."/>
            <person name="Kyrpides N."/>
            <person name="Kim E."/>
            <person name="Lovley D."/>
            <person name="Richardson P."/>
        </authorList>
    </citation>
    <scope>NUCLEOTIDE SEQUENCE [LARGE SCALE GENOMIC DNA]</scope>
    <source>
        <strain evidence="23">DSM 2379 / NBRC 103807 / OttBd1</strain>
    </source>
</reference>
<feature type="binding site" evidence="19">
    <location>
        <position position="285"/>
    </location>
    <ligand>
        <name>Mn(2+)</name>
        <dbReference type="ChEBI" id="CHEBI:29035"/>
        <label>1</label>
    </ligand>
</feature>
<organism evidence="22 23">
    <name type="scientific">Pelobacter propionicus (strain DSM 2379 / NBRC 103807 / OttBd1)</name>
    <dbReference type="NCBI Taxonomy" id="338966"/>
    <lineage>
        <taxon>Bacteria</taxon>
        <taxon>Pseudomonadati</taxon>
        <taxon>Thermodesulfobacteriota</taxon>
        <taxon>Desulfuromonadia</taxon>
        <taxon>Desulfuromonadales</taxon>
        <taxon>Desulfuromonadaceae</taxon>
        <taxon>Pelobacter</taxon>
    </lineage>
</organism>
<feature type="binding site" evidence="19">
    <location>
        <position position="169"/>
    </location>
    <ligand>
        <name>ATP</name>
        <dbReference type="ChEBI" id="CHEBI:30616"/>
        <label>1</label>
    </ligand>
</feature>
<keyword evidence="7 19" id="KW-0028">Amino-acid biosynthesis</keyword>
<feature type="binding site" evidence="19">
    <location>
        <position position="760"/>
    </location>
    <ligand>
        <name>ATP</name>
        <dbReference type="ChEBI" id="CHEBI:30616"/>
        <label>2</label>
    </ligand>
</feature>
<feature type="binding site" evidence="19">
    <location>
        <position position="129"/>
    </location>
    <ligand>
        <name>ATP</name>
        <dbReference type="ChEBI" id="CHEBI:30616"/>
        <label>1</label>
    </ligand>
</feature>
<feature type="binding site" evidence="19">
    <location>
        <position position="242"/>
    </location>
    <ligand>
        <name>ATP</name>
        <dbReference type="ChEBI" id="CHEBI:30616"/>
        <label>1</label>
    </ligand>
</feature>
<dbReference type="CDD" id="cd01424">
    <property type="entry name" value="MGS_CPS_II"/>
    <property type="match status" value="1"/>
</dbReference>
<dbReference type="PROSITE" id="PS00866">
    <property type="entry name" value="CPSASE_1"/>
    <property type="match status" value="1"/>
</dbReference>
<dbReference type="PROSITE" id="PS51257">
    <property type="entry name" value="PROKAR_LIPOPROTEIN"/>
    <property type="match status" value="1"/>
</dbReference>
<feature type="binding site" evidence="19">
    <location>
        <position position="241"/>
    </location>
    <ligand>
        <name>ATP</name>
        <dbReference type="ChEBI" id="CHEBI:30616"/>
        <label>1</label>
    </ligand>
</feature>
<dbReference type="GO" id="GO:0004088">
    <property type="term" value="F:carbamoyl-phosphate synthase (glutamine-hydrolyzing) activity"/>
    <property type="evidence" value="ECO:0007669"/>
    <property type="project" value="UniProtKB-UniRule"/>
</dbReference>
<dbReference type="InterPro" id="IPR016185">
    <property type="entry name" value="PreATP-grasp_dom_sf"/>
</dbReference>
<dbReference type="HOGENOM" id="CLU_000513_1_3_7"/>
<dbReference type="InterPro" id="IPR011607">
    <property type="entry name" value="MGS-like_dom"/>
</dbReference>
<dbReference type="RefSeq" id="WP_011736383.1">
    <property type="nucleotide sequence ID" value="NC_008609.1"/>
</dbReference>
<dbReference type="InterPro" id="IPR033937">
    <property type="entry name" value="MGS_CPS_CarB"/>
</dbReference>
<accession>A1AS08</accession>
<evidence type="ECO:0000259" key="21">
    <source>
        <dbReference type="PROSITE" id="PS51855"/>
    </source>
</evidence>
<feature type="binding site" evidence="19">
    <location>
        <position position="301"/>
    </location>
    <ligand>
        <name>Mn(2+)</name>
        <dbReference type="ChEBI" id="CHEBI:29035"/>
        <label>2</label>
    </ligand>
</feature>
<evidence type="ECO:0000256" key="17">
    <source>
        <dbReference type="ARBA" id="ARBA00057223"/>
    </source>
</evidence>
<evidence type="ECO:0000256" key="16">
    <source>
        <dbReference type="ARBA" id="ARBA00048816"/>
    </source>
</evidence>
<dbReference type="Gene3D" id="1.10.1030.10">
    <property type="entry name" value="Carbamoyl-phosphate synthetase, large subunit oligomerisation domain"/>
    <property type="match status" value="1"/>
</dbReference>
<keyword evidence="6 19" id="KW-0436">Ligase</keyword>
<dbReference type="NCBIfam" id="NF003671">
    <property type="entry name" value="PRK05294.1"/>
    <property type="match status" value="1"/>
</dbReference>
<dbReference type="EC" id="6.3.5.5" evidence="19"/>
<dbReference type="PRINTS" id="PR00098">
    <property type="entry name" value="CPSASE"/>
</dbReference>
<dbReference type="Gene3D" id="3.30.470.20">
    <property type="entry name" value="ATP-grasp fold, B domain"/>
    <property type="match status" value="2"/>
</dbReference>
<evidence type="ECO:0000256" key="6">
    <source>
        <dbReference type="ARBA" id="ARBA00022598"/>
    </source>
</evidence>
<evidence type="ECO:0000259" key="20">
    <source>
        <dbReference type="PROSITE" id="PS50975"/>
    </source>
</evidence>
<feature type="binding site" evidence="19">
    <location>
        <position position="762"/>
    </location>
    <ligand>
        <name>ATP</name>
        <dbReference type="ChEBI" id="CHEBI:30616"/>
        <label>2</label>
    </ligand>
</feature>
<feature type="binding site" evidence="19">
    <location>
        <position position="299"/>
    </location>
    <ligand>
        <name>Mn(2+)</name>
        <dbReference type="ChEBI" id="CHEBI:29035"/>
        <label>2</label>
    </ligand>
</feature>
<dbReference type="Proteomes" id="UP000006732">
    <property type="component" value="Chromosome"/>
</dbReference>
<evidence type="ECO:0000256" key="2">
    <source>
        <dbReference type="ARBA" id="ARBA00004812"/>
    </source>
</evidence>
<comment type="cofactor">
    <cofactor evidence="1">
        <name>Mn(2+)</name>
        <dbReference type="ChEBI" id="CHEBI:29035"/>
    </cofactor>
</comment>
<dbReference type="GO" id="GO:0005524">
    <property type="term" value="F:ATP binding"/>
    <property type="evidence" value="ECO:0007669"/>
    <property type="project" value="UniProtKB-UniRule"/>
</dbReference>
<feature type="binding site" evidence="19">
    <location>
        <position position="847"/>
    </location>
    <ligand>
        <name>Mn(2+)</name>
        <dbReference type="ChEBI" id="CHEBI:29035"/>
        <label>4</label>
    </ligand>
</feature>
<comment type="similarity">
    <text evidence="4 19">Belongs to the CarB family.</text>
</comment>
<comment type="catalytic activity">
    <reaction evidence="16 19">
        <text>hydrogencarbonate + L-glutamine + 2 ATP + H2O = carbamoyl phosphate + L-glutamate + 2 ADP + phosphate + 2 H(+)</text>
        <dbReference type="Rhea" id="RHEA:18633"/>
        <dbReference type="ChEBI" id="CHEBI:15377"/>
        <dbReference type="ChEBI" id="CHEBI:15378"/>
        <dbReference type="ChEBI" id="CHEBI:17544"/>
        <dbReference type="ChEBI" id="CHEBI:29985"/>
        <dbReference type="ChEBI" id="CHEBI:30616"/>
        <dbReference type="ChEBI" id="CHEBI:43474"/>
        <dbReference type="ChEBI" id="CHEBI:58228"/>
        <dbReference type="ChEBI" id="CHEBI:58359"/>
        <dbReference type="ChEBI" id="CHEBI:456216"/>
        <dbReference type="EC" id="6.3.5.5"/>
    </reaction>
</comment>
<dbReference type="PROSITE" id="PS50975">
    <property type="entry name" value="ATP_GRASP"/>
    <property type="match status" value="2"/>
</dbReference>
<feature type="binding site" evidence="19">
    <location>
        <position position="847"/>
    </location>
    <ligand>
        <name>Mn(2+)</name>
        <dbReference type="ChEBI" id="CHEBI:29035"/>
        <label>3</label>
    </ligand>
</feature>
<feature type="binding site" evidence="19">
    <location>
        <position position="285"/>
    </location>
    <ligand>
        <name>ATP</name>
        <dbReference type="ChEBI" id="CHEBI:30616"/>
        <label>1</label>
    </ligand>
</feature>
<dbReference type="HAMAP" id="MF_01210_B">
    <property type="entry name" value="CPSase_L_chain_B"/>
    <property type="match status" value="1"/>
</dbReference>
<dbReference type="KEGG" id="ppd:Ppro_2524"/>
<dbReference type="EC" id="6.3.4.16" evidence="19"/>
<dbReference type="SMART" id="SM01096">
    <property type="entry name" value="CPSase_L_D3"/>
    <property type="match status" value="1"/>
</dbReference>
<feature type="binding site" evidence="19">
    <location>
        <position position="176"/>
    </location>
    <ligand>
        <name>ATP</name>
        <dbReference type="ChEBI" id="CHEBI:30616"/>
        <label>1</label>
    </ligand>
</feature>
<dbReference type="PROSITE" id="PS00867">
    <property type="entry name" value="CPSASE_2"/>
    <property type="match status" value="2"/>
</dbReference>
<comment type="pathway">
    <text evidence="2 19">Pyrimidine metabolism; UMP biosynthesis via de novo pathway; (S)-dihydroorotate from bicarbonate: step 1/3.</text>
</comment>
<comment type="catalytic activity">
    <reaction evidence="15 19">
        <text>hydrogencarbonate + NH4(+) + 2 ATP = carbamoyl phosphate + 2 ADP + phosphate + 2 H(+)</text>
        <dbReference type="Rhea" id="RHEA:18029"/>
        <dbReference type="ChEBI" id="CHEBI:15378"/>
        <dbReference type="ChEBI" id="CHEBI:17544"/>
        <dbReference type="ChEBI" id="CHEBI:28938"/>
        <dbReference type="ChEBI" id="CHEBI:30616"/>
        <dbReference type="ChEBI" id="CHEBI:43474"/>
        <dbReference type="ChEBI" id="CHEBI:58228"/>
        <dbReference type="ChEBI" id="CHEBI:456216"/>
        <dbReference type="EC" id="6.3.4.16"/>
    </reaction>
</comment>
<dbReference type="EMBL" id="CP000482">
    <property type="protein sequence ID" value="ABL00129.1"/>
    <property type="molecule type" value="Genomic_DNA"/>
</dbReference>
<dbReference type="Pfam" id="PF02787">
    <property type="entry name" value="CPSase_L_D3"/>
    <property type="match status" value="1"/>
</dbReference>
<feature type="binding site" evidence="19">
    <location>
        <position position="847"/>
    </location>
    <ligand>
        <name>Mg(2+)</name>
        <dbReference type="ChEBI" id="CHEBI:18420"/>
        <label>3</label>
    </ligand>
</feature>
<feature type="binding site" evidence="19">
    <location>
        <position position="210"/>
    </location>
    <ligand>
        <name>ATP</name>
        <dbReference type="ChEBI" id="CHEBI:30616"/>
        <label>1</label>
    </ligand>
</feature>
<comment type="subunit">
    <text evidence="18 19">Composed of two chains; the small (or glutamine) chain promotes the hydrolysis of glutamine to ammonia, which is used by the large (or ammonia) chain to synthesize carbamoyl phosphate. Tetramer of heterodimers (alpha,beta)4.</text>
</comment>
<feature type="binding site" evidence="19">
    <location>
        <position position="721"/>
    </location>
    <ligand>
        <name>ATP</name>
        <dbReference type="ChEBI" id="CHEBI:30616"/>
        <label>2</label>
    </ligand>
</feature>
<feature type="binding site" evidence="19">
    <location>
        <position position="175"/>
    </location>
    <ligand>
        <name>ATP</name>
        <dbReference type="ChEBI" id="CHEBI:30616"/>
        <label>1</label>
    </ligand>
</feature>
<evidence type="ECO:0000256" key="11">
    <source>
        <dbReference type="ARBA" id="ARBA00022840"/>
    </source>
</evidence>
<evidence type="ECO:0000256" key="8">
    <source>
        <dbReference type="ARBA" id="ARBA00022723"/>
    </source>
</evidence>
<keyword evidence="14" id="KW-0464">Manganese</keyword>
<comment type="domain">
    <text evidence="19">The large subunit is composed of 2 ATP-grasp domains that are involved in binding the 2 ATP molecules needed for carbamoyl phosphate synthesis. The N-terminal ATP-grasp domain (referred to as the carboxyphosphate synthetic component) catalyzes the ATP-dependent phosphorylation of hydrogencarbonate to carboxyphosphate and the subsequent nucleophilic attack by ammonia to form a carbamate intermediate. The C-terminal ATP-grasp domain (referred to as the carbamoyl phosphate synthetic component) then catalyzes the phosphorylation of carbamate with the second ATP to form the end product carbamoyl phosphate. The reactive and unstable enzyme intermediates are sequentially channeled from one active site to the next through the interior of the protein over a distance of at least 96 A.</text>
</comment>
<evidence type="ECO:0000256" key="9">
    <source>
        <dbReference type="ARBA" id="ARBA00022737"/>
    </source>
</evidence>
<keyword evidence="10 19" id="KW-0547">Nucleotide-binding</keyword>
<evidence type="ECO:0000256" key="14">
    <source>
        <dbReference type="ARBA" id="ARBA00023211"/>
    </source>
</evidence>
<dbReference type="FunFam" id="3.30.470.20:FF:000013">
    <property type="entry name" value="Carbamoyl-phosphate synthase large chain"/>
    <property type="match status" value="1"/>
</dbReference>
<evidence type="ECO:0000256" key="5">
    <source>
        <dbReference type="ARBA" id="ARBA00022571"/>
    </source>
</evidence>
<dbReference type="eggNOG" id="COG0458">
    <property type="taxonomic scope" value="Bacteria"/>
</dbReference>
<dbReference type="GO" id="GO:0005737">
    <property type="term" value="C:cytoplasm"/>
    <property type="evidence" value="ECO:0007669"/>
    <property type="project" value="TreeGrafter"/>
</dbReference>
<keyword evidence="11 19" id="KW-0067">ATP-binding</keyword>
<dbReference type="STRING" id="338966.Ppro_2524"/>
<dbReference type="InterPro" id="IPR005483">
    <property type="entry name" value="CPSase_dom"/>
</dbReference>
<name>A1AS08_PELPD</name>
<dbReference type="PROSITE" id="PS51855">
    <property type="entry name" value="MGS"/>
    <property type="match status" value="1"/>
</dbReference>
<feature type="region of interest" description="Allosteric domain" evidence="19">
    <location>
        <begin position="943"/>
        <end position="1078"/>
    </location>
</feature>
<evidence type="ECO:0000256" key="15">
    <source>
        <dbReference type="ARBA" id="ARBA00047359"/>
    </source>
</evidence>
<dbReference type="InterPro" id="IPR011761">
    <property type="entry name" value="ATP-grasp"/>
</dbReference>
<feature type="binding site" evidence="19">
    <location>
        <position position="208"/>
    </location>
    <ligand>
        <name>ATP</name>
        <dbReference type="ChEBI" id="CHEBI:30616"/>
        <label>1</label>
    </ligand>
</feature>
<dbReference type="FunFam" id="3.30.1490.20:FF:000001">
    <property type="entry name" value="Carbamoyl-phosphate synthase large chain"/>
    <property type="match status" value="1"/>
</dbReference>
<dbReference type="UniPathway" id="UPA00070">
    <property type="reaction ID" value="UER00115"/>
</dbReference>
<feature type="binding site" evidence="19">
    <location>
        <position position="794"/>
    </location>
    <ligand>
        <name>ATP</name>
        <dbReference type="ChEBI" id="CHEBI:30616"/>
        <label>2</label>
    </ligand>
</feature>
<dbReference type="PANTHER" id="PTHR11405:SF53">
    <property type="entry name" value="CARBAMOYL-PHOSPHATE SYNTHASE [AMMONIA], MITOCHONDRIAL"/>
    <property type="match status" value="1"/>
</dbReference>
<keyword evidence="23" id="KW-1185">Reference proteome</keyword>
<protein>
    <recommendedName>
        <fullName evidence="19">Carbamoyl phosphate synthase large chain</fullName>
        <ecNumber evidence="19">6.3.4.16</ecNumber>
        <ecNumber evidence="19">6.3.5.5</ecNumber>
    </recommendedName>
    <alternativeName>
        <fullName evidence="19">Carbamoyl phosphate synthetase ammonia chain</fullName>
    </alternativeName>
</protein>
<dbReference type="UniPathway" id="UPA00068">
    <property type="reaction ID" value="UER00171"/>
</dbReference>
<dbReference type="Gene3D" id="3.40.50.1380">
    <property type="entry name" value="Methylglyoxal synthase-like domain"/>
    <property type="match status" value="1"/>
</dbReference>
<dbReference type="SUPFAM" id="SSF52335">
    <property type="entry name" value="Methylglyoxal synthase-like"/>
    <property type="match status" value="1"/>
</dbReference>
<dbReference type="FunFam" id="3.40.50.20:FF:000003">
    <property type="entry name" value="Carbamoyl-phosphate synthase large chain"/>
    <property type="match status" value="1"/>
</dbReference>
<dbReference type="Pfam" id="PF02142">
    <property type="entry name" value="MGS"/>
    <property type="match status" value="1"/>
</dbReference>
<keyword evidence="9 19" id="KW-0677">Repeat</keyword>
<dbReference type="Pfam" id="PF02786">
    <property type="entry name" value="CPSase_L_D2"/>
    <property type="match status" value="2"/>
</dbReference>
<evidence type="ECO:0000256" key="10">
    <source>
        <dbReference type="ARBA" id="ARBA00022741"/>
    </source>
</evidence>
<evidence type="ECO:0000256" key="13">
    <source>
        <dbReference type="ARBA" id="ARBA00022975"/>
    </source>
</evidence>
<evidence type="ECO:0000256" key="12">
    <source>
        <dbReference type="ARBA" id="ARBA00022842"/>
    </source>
</evidence>
<feature type="binding site" evidence="19">
    <location>
        <position position="299"/>
    </location>
    <ligand>
        <name>Mg(2+)</name>
        <dbReference type="ChEBI" id="CHEBI:18420"/>
        <label>2</label>
    </ligand>
</feature>
<keyword evidence="8" id="KW-0479">Metal-binding</keyword>
<dbReference type="InterPro" id="IPR036914">
    <property type="entry name" value="MGS-like_dom_sf"/>
</dbReference>
<feature type="binding site" evidence="19">
    <location>
        <position position="285"/>
    </location>
    <ligand>
        <name>Mg(2+)</name>
        <dbReference type="ChEBI" id="CHEBI:18420"/>
        <label>1</label>
    </ligand>
</feature>